<dbReference type="Proteomes" id="UP000054783">
    <property type="component" value="Unassembled WGS sequence"/>
</dbReference>
<evidence type="ECO:0000313" key="2">
    <source>
        <dbReference type="Proteomes" id="UP000054783"/>
    </source>
</evidence>
<proteinExistence type="predicted"/>
<dbReference type="EMBL" id="JYDQ01000008">
    <property type="protein sequence ID" value="KRY22529.1"/>
    <property type="molecule type" value="Genomic_DNA"/>
</dbReference>
<sequence length="93" mass="10778">LISSTMRSICESLKHYMSSRETCVNDRLYSYIIHNDATIGSLTTVVNQLTLTKANIKHKTALLQRFDDDESYRAVTIWDNNYRALLTFCFSFC</sequence>
<dbReference type="OrthoDB" id="10376565at2759"/>
<gene>
    <name evidence="1" type="ORF">T12_14295</name>
</gene>
<dbReference type="AlphaFoldDB" id="A0A0V1ACM7"/>
<reference evidence="1 2" key="1">
    <citation type="submission" date="2015-01" db="EMBL/GenBank/DDBJ databases">
        <title>Evolution of Trichinella species and genotypes.</title>
        <authorList>
            <person name="Korhonen P.K."/>
            <person name="Edoardo P."/>
            <person name="Giuseppe L.R."/>
            <person name="Gasser R.B."/>
        </authorList>
    </citation>
    <scope>NUCLEOTIDE SEQUENCE [LARGE SCALE GENOMIC DNA]</scope>
    <source>
        <strain evidence="1">ISS2496</strain>
    </source>
</reference>
<comment type="caution">
    <text evidence="1">The sequence shown here is derived from an EMBL/GenBank/DDBJ whole genome shotgun (WGS) entry which is preliminary data.</text>
</comment>
<feature type="non-terminal residue" evidence="1">
    <location>
        <position position="1"/>
    </location>
</feature>
<protein>
    <submittedName>
        <fullName evidence="1">Uncharacterized protein</fullName>
    </submittedName>
</protein>
<feature type="non-terminal residue" evidence="1">
    <location>
        <position position="93"/>
    </location>
</feature>
<accession>A0A0V1ACM7</accession>
<keyword evidence="2" id="KW-1185">Reference proteome</keyword>
<name>A0A0V1ACM7_9BILA</name>
<organism evidence="1 2">
    <name type="scientific">Trichinella patagoniensis</name>
    <dbReference type="NCBI Taxonomy" id="990121"/>
    <lineage>
        <taxon>Eukaryota</taxon>
        <taxon>Metazoa</taxon>
        <taxon>Ecdysozoa</taxon>
        <taxon>Nematoda</taxon>
        <taxon>Enoplea</taxon>
        <taxon>Dorylaimia</taxon>
        <taxon>Trichinellida</taxon>
        <taxon>Trichinellidae</taxon>
        <taxon>Trichinella</taxon>
    </lineage>
</organism>
<evidence type="ECO:0000313" key="1">
    <source>
        <dbReference type="EMBL" id="KRY22529.1"/>
    </source>
</evidence>